<keyword evidence="11" id="KW-1185">Reference proteome</keyword>
<feature type="coiled-coil region" evidence="8">
    <location>
        <begin position="180"/>
        <end position="211"/>
    </location>
</feature>
<keyword evidence="8" id="KW-0175">Coiled coil</keyword>
<evidence type="ECO:0000256" key="7">
    <source>
        <dbReference type="ARBA" id="ARBA00022840"/>
    </source>
</evidence>
<evidence type="ECO:0000259" key="9">
    <source>
        <dbReference type="SMART" id="SM00065"/>
    </source>
</evidence>
<dbReference type="InterPro" id="IPR003018">
    <property type="entry name" value="GAF"/>
</dbReference>
<keyword evidence="4" id="KW-0808">Transferase</keyword>
<protein>
    <recommendedName>
        <fullName evidence="2">histidine kinase</fullName>
        <ecNumber evidence="2">2.7.13.3</ecNumber>
    </recommendedName>
</protein>
<dbReference type="EMBL" id="FOZG01000001">
    <property type="protein sequence ID" value="SFR80505.1"/>
    <property type="molecule type" value="Genomic_DNA"/>
</dbReference>
<keyword evidence="6 10" id="KW-0418">Kinase</keyword>
<sequence>MEEHAPSQHAIIPVEGPSVDPDLPRLHLKIMAEAAERLLAADDSARMVDELFALIRSELRLDVFFNYRLEQDRLVLEAHAGLTEEQAAAGAELALGQAVCGCAARERRRYHVTGVQASDDPLVAFVKQVGLDAYACTPLVYGGELIGTLGFGRRWADRFSDDEISLLHTLCHYVALAKHRLQLEQDLRAGIEQRERLLNELNHRVRNALQLAVSMVRLEAASEADRACAAALARVGDRIEVIAAAHRPIYAADDLRTVEVAELLRAVSTGLKTSTVRVIGAPRTTLPIEQGVAFALLIHTILTLGCPSGEPASIEIVGDASTATVDVIVKGLNMQADLLGGRFQRAFLRQLSASAASDAGAVTITLPVRSDER</sequence>
<dbReference type="Pfam" id="PF13185">
    <property type="entry name" value="GAF_2"/>
    <property type="match status" value="1"/>
</dbReference>
<dbReference type="Proteomes" id="UP000198824">
    <property type="component" value="Unassembled WGS sequence"/>
</dbReference>
<evidence type="ECO:0000256" key="6">
    <source>
        <dbReference type="ARBA" id="ARBA00022777"/>
    </source>
</evidence>
<dbReference type="AlphaFoldDB" id="A0A1I6JNG5"/>
<organism evidence="10 11">
    <name type="scientific">Sphingomonas jatrophae</name>
    <dbReference type="NCBI Taxonomy" id="1166337"/>
    <lineage>
        <taxon>Bacteria</taxon>
        <taxon>Pseudomonadati</taxon>
        <taxon>Pseudomonadota</taxon>
        <taxon>Alphaproteobacteria</taxon>
        <taxon>Sphingomonadales</taxon>
        <taxon>Sphingomonadaceae</taxon>
        <taxon>Sphingomonas</taxon>
    </lineage>
</organism>
<dbReference type="GO" id="GO:0004673">
    <property type="term" value="F:protein histidine kinase activity"/>
    <property type="evidence" value="ECO:0007669"/>
    <property type="project" value="UniProtKB-EC"/>
</dbReference>
<evidence type="ECO:0000313" key="11">
    <source>
        <dbReference type="Proteomes" id="UP000198824"/>
    </source>
</evidence>
<keyword evidence="7" id="KW-0067">ATP-binding</keyword>
<dbReference type="GO" id="GO:0005524">
    <property type="term" value="F:ATP binding"/>
    <property type="evidence" value="ECO:0007669"/>
    <property type="project" value="UniProtKB-KW"/>
</dbReference>
<evidence type="ECO:0000256" key="3">
    <source>
        <dbReference type="ARBA" id="ARBA00022553"/>
    </source>
</evidence>
<reference evidence="10 11" key="1">
    <citation type="submission" date="2016-10" db="EMBL/GenBank/DDBJ databases">
        <authorList>
            <person name="de Groot N.N."/>
        </authorList>
    </citation>
    <scope>NUCLEOTIDE SEQUENCE [LARGE SCALE GENOMIC DNA]</scope>
    <source>
        <strain evidence="10 11">S5-249</strain>
    </source>
</reference>
<dbReference type="SUPFAM" id="SSF55781">
    <property type="entry name" value="GAF domain-like"/>
    <property type="match status" value="1"/>
</dbReference>
<evidence type="ECO:0000313" key="10">
    <source>
        <dbReference type="EMBL" id="SFR80505.1"/>
    </source>
</evidence>
<keyword evidence="5" id="KW-0547">Nucleotide-binding</keyword>
<evidence type="ECO:0000256" key="5">
    <source>
        <dbReference type="ARBA" id="ARBA00022741"/>
    </source>
</evidence>
<dbReference type="SMART" id="SM00065">
    <property type="entry name" value="GAF"/>
    <property type="match status" value="1"/>
</dbReference>
<dbReference type="STRING" id="1166337.SAMN05192580_0584"/>
<name>A0A1I6JNG5_9SPHN</name>
<dbReference type="PANTHER" id="PTHR41523">
    <property type="entry name" value="TWO-COMPONENT SYSTEM SENSOR PROTEIN"/>
    <property type="match status" value="1"/>
</dbReference>
<keyword evidence="3" id="KW-0597">Phosphoprotein</keyword>
<dbReference type="PANTHER" id="PTHR41523:SF8">
    <property type="entry name" value="ETHYLENE RESPONSE SENSOR PROTEIN"/>
    <property type="match status" value="1"/>
</dbReference>
<dbReference type="EC" id="2.7.13.3" evidence="2"/>
<evidence type="ECO:0000256" key="8">
    <source>
        <dbReference type="SAM" id="Coils"/>
    </source>
</evidence>
<dbReference type="Gene3D" id="3.30.450.40">
    <property type="match status" value="1"/>
</dbReference>
<comment type="catalytic activity">
    <reaction evidence="1">
        <text>ATP + protein L-histidine = ADP + protein N-phospho-L-histidine.</text>
        <dbReference type="EC" id="2.7.13.3"/>
    </reaction>
</comment>
<dbReference type="Pfam" id="PF07568">
    <property type="entry name" value="HisKA_2"/>
    <property type="match status" value="1"/>
</dbReference>
<dbReference type="InterPro" id="IPR011495">
    <property type="entry name" value="Sig_transdc_His_kin_sub2_dim/P"/>
</dbReference>
<evidence type="ECO:0000256" key="4">
    <source>
        <dbReference type="ARBA" id="ARBA00022679"/>
    </source>
</evidence>
<accession>A0A1I6JNG5</accession>
<evidence type="ECO:0000256" key="1">
    <source>
        <dbReference type="ARBA" id="ARBA00000085"/>
    </source>
</evidence>
<evidence type="ECO:0000256" key="2">
    <source>
        <dbReference type="ARBA" id="ARBA00012438"/>
    </source>
</evidence>
<proteinExistence type="predicted"/>
<feature type="domain" description="GAF" evidence="9">
    <location>
        <begin position="43"/>
        <end position="188"/>
    </location>
</feature>
<gene>
    <name evidence="10" type="ORF">SAMN05192580_0584</name>
</gene>
<dbReference type="InterPro" id="IPR029016">
    <property type="entry name" value="GAF-like_dom_sf"/>
</dbReference>